<reference evidence="1 2" key="1">
    <citation type="submission" date="2022-06" db="EMBL/GenBank/DDBJ databases">
        <title>Roseomonas CN29.</title>
        <authorList>
            <person name="Cheng Y."/>
            <person name="He X."/>
        </authorList>
    </citation>
    <scope>NUCLEOTIDE SEQUENCE [LARGE SCALE GENOMIC DNA]</scope>
    <source>
        <strain evidence="1 2">CN29</strain>
    </source>
</reference>
<dbReference type="EMBL" id="JANJOU010000008">
    <property type="protein sequence ID" value="MCR0982691.1"/>
    <property type="molecule type" value="Genomic_DNA"/>
</dbReference>
<organism evidence="1 2">
    <name type="scientific">Roseomonas populi</name>
    <dbReference type="NCBI Taxonomy" id="3121582"/>
    <lineage>
        <taxon>Bacteria</taxon>
        <taxon>Pseudomonadati</taxon>
        <taxon>Pseudomonadota</taxon>
        <taxon>Alphaproteobacteria</taxon>
        <taxon>Acetobacterales</taxon>
        <taxon>Roseomonadaceae</taxon>
        <taxon>Roseomonas</taxon>
    </lineage>
</organism>
<dbReference type="Proteomes" id="UP001524642">
    <property type="component" value="Unassembled WGS sequence"/>
</dbReference>
<proteinExistence type="predicted"/>
<protein>
    <submittedName>
        <fullName evidence="1">Uncharacterized protein</fullName>
    </submittedName>
</protein>
<accession>A0ABT1X3L3</accession>
<evidence type="ECO:0000313" key="1">
    <source>
        <dbReference type="EMBL" id="MCR0982691.1"/>
    </source>
</evidence>
<keyword evidence="2" id="KW-1185">Reference proteome</keyword>
<sequence>MDGMTWPGTEGKAEMDPDTRRIVAVVAHRSRAGRCPVLVHALGTGESFVIEPLPDGFRDVASGQVVRPGPDSFVLDGAGPVDLQATGDLDFEGFDHASGERFTGRAGGGASVTIYGGGQADYFQYAMSYRPDGSVSQPG</sequence>
<evidence type="ECO:0000313" key="2">
    <source>
        <dbReference type="Proteomes" id="UP001524642"/>
    </source>
</evidence>
<dbReference type="RefSeq" id="WP_257716357.1">
    <property type="nucleotide sequence ID" value="NZ_JANJOU010000008.1"/>
</dbReference>
<gene>
    <name evidence="1" type="ORF">NRP21_11590</name>
</gene>
<comment type="caution">
    <text evidence="1">The sequence shown here is derived from an EMBL/GenBank/DDBJ whole genome shotgun (WGS) entry which is preliminary data.</text>
</comment>
<name>A0ABT1X3L3_9PROT</name>